<evidence type="ECO:0000313" key="2">
    <source>
        <dbReference type="EMBL" id="ETR97588.1"/>
    </source>
</evidence>
<evidence type="ECO:0000313" key="3">
    <source>
        <dbReference type="Proteomes" id="UP000024376"/>
    </source>
</evidence>
<dbReference type="KEGG" id="trr:M419DRAFT_134325"/>
<keyword evidence="1" id="KW-0732">Signal</keyword>
<dbReference type="EMBL" id="KI911169">
    <property type="protein sequence ID" value="ETR97588.1"/>
    <property type="molecule type" value="Genomic_DNA"/>
</dbReference>
<reference evidence="3" key="1">
    <citation type="journal article" date="2013" name="Ind. Biotechnol.">
        <title>Comparative genomics analysis of Trichoderma reesei strains.</title>
        <authorList>
            <person name="Koike H."/>
            <person name="Aerts A."/>
            <person name="LaButti K."/>
            <person name="Grigoriev I.V."/>
            <person name="Baker S.E."/>
        </authorList>
    </citation>
    <scope>NUCLEOTIDE SEQUENCE [LARGE SCALE GENOMIC DNA]</scope>
    <source>
        <strain evidence="3">ATCC 56765 / BCRC 32924 / NRRL 11460 / Rut C-30</strain>
    </source>
</reference>
<accession>A0A024RWX3</accession>
<feature type="signal peptide" evidence="1">
    <location>
        <begin position="1"/>
        <end position="17"/>
    </location>
</feature>
<evidence type="ECO:0008006" key="4">
    <source>
        <dbReference type="Google" id="ProtNLM"/>
    </source>
</evidence>
<sequence length="143" mass="15333">MLFQTMLLALITSLALAQSEVGRPCGFKMAPCPFDMKCVPDNAYCPHPSRCPGHCEFKNKYDQCGGFTPRPHVCRRGSRCQDDPRLPPNCGMACDAPGICIPENAPFCGGFMGLACPKGLYCYDALDDCDPNNGGADCGGICL</sequence>
<dbReference type="AlphaFoldDB" id="A0A024RWX3"/>
<dbReference type="Proteomes" id="UP000024376">
    <property type="component" value="Unassembled WGS sequence"/>
</dbReference>
<proteinExistence type="predicted"/>
<evidence type="ECO:0000256" key="1">
    <source>
        <dbReference type="SAM" id="SignalP"/>
    </source>
</evidence>
<gene>
    <name evidence="2" type="ORF">M419DRAFT_134325</name>
</gene>
<feature type="chain" id="PRO_5001533829" description="Kazal domain-containing protein" evidence="1">
    <location>
        <begin position="18"/>
        <end position="143"/>
    </location>
</feature>
<dbReference type="HOGENOM" id="CLU_117769_0_0_1"/>
<protein>
    <recommendedName>
        <fullName evidence="4">Kazal domain-containing protein</fullName>
    </recommendedName>
</protein>
<name>A0A024RWX3_HYPJR</name>
<dbReference type="OrthoDB" id="3799394at2759"/>
<organism evidence="2 3">
    <name type="scientific">Hypocrea jecorina (strain ATCC 56765 / BCRC 32924 / NRRL 11460 / Rut C-30)</name>
    <name type="common">Trichoderma reesei</name>
    <dbReference type="NCBI Taxonomy" id="1344414"/>
    <lineage>
        <taxon>Eukaryota</taxon>
        <taxon>Fungi</taxon>
        <taxon>Dikarya</taxon>
        <taxon>Ascomycota</taxon>
        <taxon>Pezizomycotina</taxon>
        <taxon>Sordariomycetes</taxon>
        <taxon>Hypocreomycetidae</taxon>
        <taxon>Hypocreales</taxon>
        <taxon>Hypocreaceae</taxon>
        <taxon>Trichoderma</taxon>
    </lineage>
</organism>